<dbReference type="RefSeq" id="WP_200966030.1">
    <property type="nucleotide sequence ID" value="NZ_BMAQ01000006.1"/>
</dbReference>
<dbReference type="AlphaFoldDB" id="A0A916VFD6"/>
<sequence length="102" mass="11877">MDKRTYYVSVQAESVMEQQSDSAYEFEILASEEDVASLQGMFEALDDLDRESALRSHIPYVQYHDDAENDRYDDQLKAIYRKIHELGTPETKKHIESMGILQ</sequence>
<gene>
    <name evidence="1" type="ORF">PRECH8_10590</name>
</gene>
<evidence type="ECO:0000313" key="2">
    <source>
        <dbReference type="Proteomes" id="UP000654993"/>
    </source>
</evidence>
<reference evidence="1" key="1">
    <citation type="submission" date="2020-08" db="EMBL/GenBank/DDBJ databases">
        <authorList>
            <person name="Uke A."/>
            <person name="Chhe C."/>
            <person name="Baramee S."/>
            <person name="Kosugi A."/>
        </authorList>
    </citation>
    <scope>NUCLEOTIDE SEQUENCE</scope>
    <source>
        <strain evidence="1">DA-C8</strain>
    </source>
</reference>
<proteinExistence type="predicted"/>
<dbReference type="Proteomes" id="UP000654993">
    <property type="component" value="Unassembled WGS sequence"/>
</dbReference>
<protein>
    <recommendedName>
        <fullName evidence="3">Hydrolase</fullName>
    </recommendedName>
</protein>
<organism evidence="1 2">
    <name type="scientific">Insulibacter thermoxylanivorax</name>
    <dbReference type="NCBI Taxonomy" id="2749268"/>
    <lineage>
        <taxon>Bacteria</taxon>
        <taxon>Bacillati</taxon>
        <taxon>Bacillota</taxon>
        <taxon>Bacilli</taxon>
        <taxon>Bacillales</taxon>
        <taxon>Paenibacillaceae</taxon>
        <taxon>Insulibacter</taxon>
    </lineage>
</organism>
<accession>A0A916VFD6</accession>
<name>A0A916VFD6_9BACL</name>
<keyword evidence="2" id="KW-1185">Reference proteome</keyword>
<evidence type="ECO:0000313" key="1">
    <source>
        <dbReference type="EMBL" id="GFR37763.1"/>
    </source>
</evidence>
<evidence type="ECO:0008006" key="3">
    <source>
        <dbReference type="Google" id="ProtNLM"/>
    </source>
</evidence>
<comment type="caution">
    <text evidence="1">The sequence shown here is derived from an EMBL/GenBank/DDBJ whole genome shotgun (WGS) entry which is preliminary data.</text>
</comment>
<dbReference type="EMBL" id="BMAQ01000006">
    <property type="protein sequence ID" value="GFR37763.1"/>
    <property type="molecule type" value="Genomic_DNA"/>
</dbReference>
<reference evidence="1" key="2">
    <citation type="journal article" date="2021" name="Data Brief">
        <title>Draft genome sequence data of the facultative, thermophilic, xylanolytic bacterium Paenibacillus sp. strain DA-C8.</title>
        <authorList>
            <person name="Chhe C."/>
            <person name="Uke A."/>
            <person name="Baramee S."/>
            <person name="Ungkulpasvich U."/>
            <person name="Tachaapaikoon C."/>
            <person name="Pason P."/>
            <person name="Waeonukul R."/>
            <person name="Ratanakhanokchai K."/>
            <person name="Kosugi A."/>
        </authorList>
    </citation>
    <scope>NUCLEOTIDE SEQUENCE</scope>
    <source>
        <strain evidence="1">DA-C8</strain>
    </source>
</reference>